<dbReference type="PROSITE" id="PS50977">
    <property type="entry name" value="HTH_TETR_2"/>
    <property type="match status" value="1"/>
</dbReference>
<feature type="compositionally biased region" description="Low complexity" evidence="3">
    <location>
        <begin position="10"/>
        <end position="31"/>
    </location>
</feature>
<keyword evidence="6" id="KW-1185">Reference proteome</keyword>
<dbReference type="PANTHER" id="PTHR30055:SF212">
    <property type="entry name" value="TETR-FAMILY FAMILY TRANSCRIPTIONAL REGULATOR"/>
    <property type="match status" value="1"/>
</dbReference>
<evidence type="ECO:0000256" key="1">
    <source>
        <dbReference type="ARBA" id="ARBA00023125"/>
    </source>
</evidence>
<dbReference type="InterPro" id="IPR001647">
    <property type="entry name" value="HTH_TetR"/>
</dbReference>
<dbReference type="Proteomes" id="UP001230328">
    <property type="component" value="Unassembled WGS sequence"/>
</dbReference>
<protein>
    <submittedName>
        <fullName evidence="5">AcrR family transcriptional regulator</fullName>
    </submittedName>
</protein>
<dbReference type="Gene3D" id="1.10.357.10">
    <property type="entry name" value="Tetracycline Repressor, domain 2"/>
    <property type="match status" value="1"/>
</dbReference>
<dbReference type="InterPro" id="IPR009057">
    <property type="entry name" value="Homeodomain-like_sf"/>
</dbReference>
<dbReference type="RefSeq" id="WP_307519848.1">
    <property type="nucleotide sequence ID" value="NZ_JAUSZI010000002.1"/>
</dbReference>
<dbReference type="PRINTS" id="PR00455">
    <property type="entry name" value="HTHTETR"/>
</dbReference>
<gene>
    <name evidence="5" type="ORF">QF035_002156</name>
</gene>
<evidence type="ECO:0000313" key="5">
    <source>
        <dbReference type="EMBL" id="MDQ1024574.1"/>
    </source>
</evidence>
<keyword evidence="1 2" id="KW-0238">DNA-binding</keyword>
<feature type="DNA-binding region" description="H-T-H motif" evidence="2">
    <location>
        <begin position="57"/>
        <end position="76"/>
    </location>
</feature>
<dbReference type="SUPFAM" id="SSF48498">
    <property type="entry name" value="Tetracyclin repressor-like, C-terminal domain"/>
    <property type="match status" value="1"/>
</dbReference>
<dbReference type="InterPro" id="IPR036271">
    <property type="entry name" value="Tet_transcr_reg_TetR-rel_C_sf"/>
</dbReference>
<name>A0ABU0SLX9_9ACTN</name>
<organism evidence="5 6">
    <name type="scientific">Streptomyces umbrinus</name>
    <dbReference type="NCBI Taxonomy" id="67370"/>
    <lineage>
        <taxon>Bacteria</taxon>
        <taxon>Bacillati</taxon>
        <taxon>Actinomycetota</taxon>
        <taxon>Actinomycetes</taxon>
        <taxon>Kitasatosporales</taxon>
        <taxon>Streptomycetaceae</taxon>
        <taxon>Streptomyces</taxon>
        <taxon>Streptomyces phaeochromogenes group</taxon>
    </lineage>
</organism>
<sequence length="258" mass="27360">MPPRSRARDGAAAVDSDSGSDTGSDSDSAVVGRELTRQRVIEAAADLLAREGRDAVTTRAVAVAAGLQPPAIYRLFGDKDGLLEAVAEHGFATFLAAKHVDPDPEDLIEDLRAGWDLAVEFGLANPALYTLMYSEPTKATSAAFKAGMEILMGRIRRLAAGGWLRVDEELAAALIHATARGAVLTWLALPEDRRDPALLTTLRESMVAAVTNQEPAVQDAGAAGAARALRATLPEQTTLSGAEQHLLREWLDRLASEG</sequence>
<accession>A0ABU0SLX9</accession>
<evidence type="ECO:0000256" key="2">
    <source>
        <dbReference type="PROSITE-ProRule" id="PRU00335"/>
    </source>
</evidence>
<dbReference type="InterPro" id="IPR050109">
    <property type="entry name" value="HTH-type_TetR-like_transc_reg"/>
</dbReference>
<dbReference type="SUPFAM" id="SSF46689">
    <property type="entry name" value="Homeodomain-like"/>
    <property type="match status" value="1"/>
</dbReference>
<dbReference type="Pfam" id="PF00440">
    <property type="entry name" value="TetR_N"/>
    <property type="match status" value="1"/>
</dbReference>
<evidence type="ECO:0000256" key="3">
    <source>
        <dbReference type="SAM" id="MobiDB-lite"/>
    </source>
</evidence>
<reference evidence="5 6" key="1">
    <citation type="submission" date="2023-07" db="EMBL/GenBank/DDBJ databases">
        <title>Comparative genomics of wheat-associated soil bacteria to identify genetic determinants of phenazine resistance.</title>
        <authorList>
            <person name="Mouncey N."/>
        </authorList>
    </citation>
    <scope>NUCLEOTIDE SEQUENCE [LARGE SCALE GENOMIC DNA]</scope>
    <source>
        <strain evidence="5 6">V2I4</strain>
    </source>
</reference>
<feature type="region of interest" description="Disordered" evidence="3">
    <location>
        <begin position="1"/>
        <end position="31"/>
    </location>
</feature>
<evidence type="ECO:0000313" key="6">
    <source>
        <dbReference type="Proteomes" id="UP001230328"/>
    </source>
</evidence>
<dbReference type="EMBL" id="JAUSZI010000002">
    <property type="protein sequence ID" value="MDQ1024574.1"/>
    <property type="molecule type" value="Genomic_DNA"/>
</dbReference>
<dbReference type="PANTHER" id="PTHR30055">
    <property type="entry name" value="HTH-TYPE TRANSCRIPTIONAL REGULATOR RUTR"/>
    <property type="match status" value="1"/>
</dbReference>
<feature type="domain" description="HTH tetR-type" evidence="4">
    <location>
        <begin position="34"/>
        <end position="94"/>
    </location>
</feature>
<evidence type="ECO:0000259" key="4">
    <source>
        <dbReference type="PROSITE" id="PS50977"/>
    </source>
</evidence>
<comment type="caution">
    <text evidence="5">The sequence shown here is derived from an EMBL/GenBank/DDBJ whole genome shotgun (WGS) entry which is preliminary data.</text>
</comment>
<proteinExistence type="predicted"/>